<dbReference type="Proteomes" id="UP000709336">
    <property type="component" value="Unassembled WGS sequence"/>
</dbReference>
<protein>
    <recommendedName>
        <fullName evidence="4">Solute-binding protein family 3/N-terminal domain-containing protein</fullName>
    </recommendedName>
</protein>
<organism evidence="2 3">
    <name type="scientific">Alteromonas ponticola</name>
    <dbReference type="NCBI Taxonomy" id="2720613"/>
    <lineage>
        <taxon>Bacteria</taxon>
        <taxon>Pseudomonadati</taxon>
        <taxon>Pseudomonadota</taxon>
        <taxon>Gammaproteobacteria</taxon>
        <taxon>Alteromonadales</taxon>
        <taxon>Alteromonadaceae</taxon>
        <taxon>Alteromonas/Salinimonas group</taxon>
        <taxon>Alteromonas</taxon>
    </lineage>
</organism>
<gene>
    <name evidence="2" type="ORF">HCJ96_08845</name>
</gene>
<feature type="chain" id="PRO_5046836258" description="Solute-binding protein family 3/N-terminal domain-containing protein" evidence="1">
    <location>
        <begin position="20"/>
        <end position="268"/>
    </location>
</feature>
<evidence type="ECO:0008006" key="4">
    <source>
        <dbReference type="Google" id="ProtNLM"/>
    </source>
</evidence>
<dbReference type="RefSeq" id="WP_169210675.1">
    <property type="nucleotide sequence ID" value="NZ_JAATNW010000004.1"/>
</dbReference>
<comment type="caution">
    <text evidence="2">The sequence shown here is derived from an EMBL/GenBank/DDBJ whole genome shotgun (WGS) entry which is preliminary data.</text>
</comment>
<name>A0ABX1R393_9ALTE</name>
<keyword evidence="3" id="KW-1185">Reference proteome</keyword>
<sequence length="268" mass="30163">MLKGLLALGLLLLHTAVFANDKDVVVSVVEHPLSARYKPLITESYQAVGLNVRFVTMPLSRRLIALDEGGTDADLVGRDKLSNHYNNVLRVGPKLATITIKLICSDKLRCGKGDTQHFSQRIFMDKATRVALRQEFKIRFNNVNDNIESPQMLVELFEKDRIDYFIFVDDESAQSLKLNRKHKSVFLGELDLYHHVNKKMQPIAKKLAEAMLSASQKRKAKARVVDDKRHFHHSTPGVRKMLCIAPVSAAHCSGNAGLSALIEPTYYL</sequence>
<feature type="signal peptide" evidence="1">
    <location>
        <begin position="1"/>
        <end position="19"/>
    </location>
</feature>
<keyword evidence="1" id="KW-0732">Signal</keyword>
<accession>A0ABX1R393</accession>
<dbReference type="EMBL" id="JAATNW010000004">
    <property type="protein sequence ID" value="NMH60121.1"/>
    <property type="molecule type" value="Genomic_DNA"/>
</dbReference>
<evidence type="ECO:0000256" key="1">
    <source>
        <dbReference type="SAM" id="SignalP"/>
    </source>
</evidence>
<reference evidence="2 3" key="1">
    <citation type="submission" date="2020-03" db="EMBL/GenBank/DDBJ databases">
        <title>Alteromonas ponticola sp. nov., isolated from seawater.</title>
        <authorList>
            <person name="Yoon J.-H."/>
            <person name="Kim Y.-O."/>
        </authorList>
    </citation>
    <scope>NUCLEOTIDE SEQUENCE [LARGE SCALE GENOMIC DNA]</scope>
    <source>
        <strain evidence="2 3">MYP5</strain>
    </source>
</reference>
<proteinExistence type="predicted"/>
<evidence type="ECO:0000313" key="2">
    <source>
        <dbReference type="EMBL" id="NMH60121.1"/>
    </source>
</evidence>
<evidence type="ECO:0000313" key="3">
    <source>
        <dbReference type="Proteomes" id="UP000709336"/>
    </source>
</evidence>